<dbReference type="GO" id="GO:0030497">
    <property type="term" value="P:fatty acid elongation"/>
    <property type="evidence" value="ECO:0007669"/>
    <property type="project" value="TreeGrafter"/>
</dbReference>
<accession>F0Q1W8</accession>
<dbReference type="AlphaFoldDB" id="F0Q1W8"/>
<dbReference type="InterPro" id="IPR036291">
    <property type="entry name" value="NAD(P)-bd_dom_sf"/>
</dbReference>
<dbReference type="PANTHER" id="PTHR42760">
    <property type="entry name" value="SHORT-CHAIN DEHYDROGENASES/REDUCTASES FAMILY MEMBER"/>
    <property type="match status" value="1"/>
</dbReference>
<dbReference type="Proteomes" id="UP000002482">
    <property type="component" value="Chromosome"/>
</dbReference>
<dbReference type="Pfam" id="PF13561">
    <property type="entry name" value="adh_short_C2"/>
    <property type="match status" value="1"/>
</dbReference>
<sequence>MPHFLPPTCPPTPGLLAGRLALVTGAASGIGRAVAVAFAHAGARVIVTDLQAGRCKDTLRAVRDAGAQGWACTLDVTDAQACLDLAAEVAETAGDVDTLVNNAGVIIREGIDSPRAANNLRRTMDVNLFGVFHTVHAWLPALRRTRGCIINVASGAAFIAQGNALGYSPSKAAVRMFTQTLALDLAPDGIRVNALAPGVIETPMTEATRANPERLEHFMQRIPAGRLGQPHELAGPAVFLASDLASFVTGATLPVDGGTLAV</sequence>
<dbReference type="Gene3D" id="3.40.50.720">
    <property type="entry name" value="NAD(P)-binding Rossmann-like Domain"/>
    <property type="match status" value="1"/>
</dbReference>
<dbReference type="PANTHER" id="PTHR42760:SF135">
    <property type="entry name" value="BLL7886 PROTEIN"/>
    <property type="match status" value="1"/>
</dbReference>
<proteinExistence type="inferred from homology"/>
<dbReference type="SUPFAM" id="SSF51735">
    <property type="entry name" value="NAD(P)-binding Rossmann-fold domains"/>
    <property type="match status" value="1"/>
</dbReference>
<dbReference type="OrthoDB" id="9806974at2"/>
<dbReference type="PRINTS" id="PR00081">
    <property type="entry name" value="GDHRDH"/>
</dbReference>
<dbReference type="GeneID" id="34238988"/>
<protein>
    <submittedName>
        <fullName evidence="2">3-oxoacyl-(Acyl-carrier-protein) reductase</fullName>
        <ecNumber evidence="2">1.1.1.100</ecNumber>
    </submittedName>
</protein>
<dbReference type="NCBIfam" id="NF005559">
    <property type="entry name" value="PRK07231.1"/>
    <property type="match status" value="1"/>
</dbReference>
<dbReference type="EMBL" id="CP002521">
    <property type="protein sequence ID" value="ADX44099.1"/>
    <property type="molecule type" value="Genomic_DNA"/>
</dbReference>
<organism evidence="2 3">
    <name type="scientific">Paracidovorax avenae (strain ATCC 19860 / DSM 7227 / CCUG 15838 / JCM 20985 / LMG 2117 / NCPPB 1011)</name>
    <name type="common">Acidovorax avenae</name>
    <dbReference type="NCBI Taxonomy" id="643561"/>
    <lineage>
        <taxon>Bacteria</taxon>
        <taxon>Pseudomonadati</taxon>
        <taxon>Pseudomonadota</taxon>
        <taxon>Betaproteobacteria</taxon>
        <taxon>Burkholderiales</taxon>
        <taxon>Comamonadaceae</taxon>
        <taxon>Paracidovorax</taxon>
    </lineage>
</organism>
<reference evidence="2" key="1">
    <citation type="submission" date="2011-02" db="EMBL/GenBank/DDBJ databases">
        <title>Complete sequence of Acidovorax avenae subsp. avenae ATCC 19860.</title>
        <authorList>
            <consortium name="US DOE Joint Genome Institute"/>
            <person name="Lucas S."/>
            <person name="Copeland A."/>
            <person name="Lapidus A."/>
            <person name="Cheng J.-F."/>
            <person name="Goodwin L."/>
            <person name="Pitluck S."/>
            <person name="Chertkov O."/>
            <person name="Held B."/>
            <person name="Detter J.C."/>
            <person name="Han C."/>
            <person name="Tapia R."/>
            <person name="Land M."/>
            <person name="Hauser L."/>
            <person name="Kyrpides N."/>
            <person name="Ivanova N."/>
            <person name="Ovchinnikova G."/>
            <person name="Pagani I."/>
            <person name="Gordon S."/>
            <person name="Woyke T."/>
        </authorList>
    </citation>
    <scope>NUCLEOTIDE SEQUENCE</scope>
    <source>
        <strain evidence="2">ATCC 19860</strain>
    </source>
</reference>
<dbReference type="GO" id="GO:0004316">
    <property type="term" value="F:3-oxoacyl-[acyl-carrier-protein] reductase (NADPH) activity"/>
    <property type="evidence" value="ECO:0007669"/>
    <property type="project" value="UniProtKB-EC"/>
</dbReference>
<keyword evidence="2" id="KW-0560">Oxidoreductase</keyword>
<dbReference type="FunFam" id="3.40.50.720:FF:000084">
    <property type="entry name" value="Short-chain dehydrogenase reductase"/>
    <property type="match status" value="1"/>
</dbReference>
<evidence type="ECO:0000256" key="1">
    <source>
        <dbReference type="ARBA" id="ARBA00006484"/>
    </source>
</evidence>
<dbReference type="InterPro" id="IPR002347">
    <property type="entry name" value="SDR_fam"/>
</dbReference>
<dbReference type="RefSeq" id="WP_013592686.1">
    <property type="nucleotide sequence ID" value="NC_015138.1"/>
</dbReference>
<evidence type="ECO:0000313" key="3">
    <source>
        <dbReference type="Proteomes" id="UP000002482"/>
    </source>
</evidence>
<evidence type="ECO:0000313" key="2">
    <source>
        <dbReference type="EMBL" id="ADX44099.1"/>
    </source>
</evidence>
<name>F0Q1W8_PARA1</name>
<dbReference type="PRINTS" id="PR00080">
    <property type="entry name" value="SDRFAMILY"/>
</dbReference>
<comment type="similarity">
    <text evidence="1">Belongs to the short-chain dehydrogenases/reductases (SDR) family.</text>
</comment>
<dbReference type="EC" id="1.1.1.100" evidence="2"/>
<keyword evidence="3" id="KW-1185">Reference proteome</keyword>
<gene>
    <name evidence="2" type="ordered locus">Acav_0173</name>
</gene>
<dbReference type="KEGG" id="aaa:Acav_0173"/>
<dbReference type="HOGENOM" id="CLU_010194_1_1_4"/>